<evidence type="ECO:0000313" key="2">
    <source>
        <dbReference type="Proteomes" id="UP000887013"/>
    </source>
</evidence>
<organism evidence="1 2">
    <name type="scientific">Nephila pilipes</name>
    <name type="common">Giant wood spider</name>
    <name type="synonym">Nephila maculata</name>
    <dbReference type="NCBI Taxonomy" id="299642"/>
    <lineage>
        <taxon>Eukaryota</taxon>
        <taxon>Metazoa</taxon>
        <taxon>Ecdysozoa</taxon>
        <taxon>Arthropoda</taxon>
        <taxon>Chelicerata</taxon>
        <taxon>Arachnida</taxon>
        <taxon>Araneae</taxon>
        <taxon>Araneomorphae</taxon>
        <taxon>Entelegynae</taxon>
        <taxon>Araneoidea</taxon>
        <taxon>Nephilidae</taxon>
        <taxon>Nephila</taxon>
    </lineage>
</organism>
<comment type="caution">
    <text evidence="1">The sequence shown here is derived from an EMBL/GenBank/DDBJ whole genome shotgun (WGS) entry which is preliminary data.</text>
</comment>
<sequence>MRYVSQGLSSLETFCFITCLPKPVSQKAYAVINLKIGDLVVMGHEGRERFFEKKPPYRSAGQKEVSGQ</sequence>
<gene>
    <name evidence="1" type="ORF">NPIL_65501</name>
</gene>
<proteinExistence type="predicted"/>
<accession>A0A8X6TNN8</accession>
<name>A0A8X6TNN8_NEPPI</name>
<dbReference type="EMBL" id="BMAW01107087">
    <property type="protein sequence ID" value="GFT27575.1"/>
    <property type="molecule type" value="Genomic_DNA"/>
</dbReference>
<reference evidence="1" key="1">
    <citation type="submission" date="2020-08" db="EMBL/GenBank/DDBJ databases">
        <title>Multicomponent nature underlies the extraordinary mechanical properties of spider dragline silk.</title>
        <authorList>
            <person name="Kono N."/>
            <person name="Nakamura H."/>
            <person name="Mori M."/>
            <person name="Yoshida Y."/>
            <person name="Ohtoshi R."/>
            <person name="Malay A.D."/>
            <person name="Moran D.A.P."/>
            <person name="Tomita M."/>
            <person name="Numata K."/>
            <person name="Arakawa K."/>
        </authorList>
    </citation>
    <scope>NUCLEOTIDE SEQUENCE</scope>
</reference>
<dbReference type="Proteomes" id="UP000887013">
    <property type="component" value="Unassembled WGS sequence"/>
</dbReference>
<evidence type="ECO:0000313" key="1">
    <source>
        <dbReference type="EMBL" id="GFT27575.1"/>
    </source>
</evidence>
<protein>
    <submittedName>
        <fullName evidence="1">Uncharacterized protein</fullName>
    </submittedName>
</protein>
<keyword evidence="2" id="KW-1185">Reference proteome</keyword>
<dbReference type="AlphaFoldDB" id="A0A8X6TNN8"/>